<dbReference type="Proteomes" id="UP000192940">
    <property type="component" value="Chromosome I"/>
</dbReference>
<name>A0A1X7HMP1_9BACL</name>
<sequence length="108" mass="12115">MKARLYREREAKVAMISSIARSQDALAGILENIAEITAHSDVTARKLAENIRLLNAYQSVMAEMLTGIRLNRSKLGKPASPWLKPECSAYRNDDMLEERNLGVLEDLV</sequence>
<keyword evidence="2" id="KW-1185">Reference proteome</keyword>
<accession>A0A1X7HMP1</accession>
<gene>
    <name evidence="1" type="ORF">SAMN05661091_4673</name>
</gene>
<dbReference type="STRING" id="1313296.SAMN05661091_4673"/>
<dbReference type="RefSeq" id="WP_208915393.1">
    <property type="nucleotide sequence ID" value="NZ_LT840184.1"/>
</dbReference>
<dbReference type="EMBL" id="LT840184">
    <property type="protein sequence ID" value="SMF89508.1"/>
    <property type="molecule type" value="Genomic_DNA"/>
</dbReference>
<proteinExistence type="predicted"/>
<evidence type="ECO:0000313" key="2">
    <source>
        <dbReference type="Proteomes" id="UP000192940"/>
    </source>
</evidence>
<dbReference type="AlphaFoldDB" id="A0A1X7HMP1"/>
<reference evidence="1 2" key="1">
    <citation type="submission" date="2017-04" db="EMBL/GenBank/DDBJ databases">
        <authorList>
            <person name="Afonso C.L."/>
            <person name="Miller P.J."/>
            <person name="Scott M.A."/>
            <person name="Spackman E."/>
            <person name="Goraichik I."/>
            <person name="Dimitrov K.M."/>
            <person name="Suarez D.L."/>
            <person name="Swayne D.E."/>
        </authorList>
    </citation>
    <scope>NUCLEOTIDE SEQUENCE [LARGE SCALE GENOMIC DNA]</scope>
    <source>
        <strain evidence="1 2">N3/975</strain>
    </source>
</reference>
<protein>
    <submittedName>
        <fullName evidence="1">Uncharacterized protein</fullName>
    </submittedName>
</protein>
<organism evidence="1 2">
    <name type="scientific">Paenibacillus uliginis N3/975</name>
    <dbReference type="NCBI Taxonomy" id="1313296"/>
    <lineage>
        <taxon>Bacteria</taxon>
        <taxon>Bacillati</taxon>
        <taxon>Bacillota</taxon>
        <taxon>Bacilli</taxon>
        <taxon>Bacillales</taxon>
        <taxon>Paenibacillaceae</taxon>
        <taxon>Paenibacillus</taxon>
    </lineage>
</organism>
<evidence type="ECO:0000313" key="1">
    <source>
        <dbReference type="EMBL" id="SMF89508.1"/>
    </source>
</evidence>